<dbReference type="CDD" id="cd10030">
    <property type="entry name" value="UDG-F4_TTUDGA_SPO1dp_like"/>
    <property type="match status" value="1"/>
</dbReference>
<dbReference type="NCBIfam" id="TIGR03914">
    <property type="entry name" value="UDG_fam_dom"/>
    <property type="match status" value="1"/>
</dbReference>
<evidence type="ECO:0000313" key="12">
    <source>
        <dbReference type="Proteomes" id="UP000198418"/>
    </source>
</evidence>
<dbReference type="PANTHER" id="PTHR33693:SF9">
    <property type="entry name" value="TYPE-4 URACIL-DNA GLYCOSYLASE"/>
    <property type="match status" value="1"/>
</dbReference>
<dbReference type="Pfam" id="PF03167">
    <property type="entry name" value="UDG"/>
    <property type="match status" value="1"/>
</dbReference>
<evidence type="ECO:0000256" key="5">
    <source>
        <dbReference type="ARBA" id="ARBA00022763"/>
    </source>
</evidence>
<dbReference type="SUPFAM" id="SSF52141">
    <property type="entry name" value="Uracil-DNA glycosylase-like"/>
    <property type="match status" value="1"/>
</dbReference>
<keyword evidence="3" id="KW-0004">4Fe-4S</keyword>
<dbReference type="SMART" id="SM00987">
    <property type="entry name" value="UreE_C"/>
    <property type="match status" value="1"/>
</dbReference>
<keyword evidence="4" id="KW-0479">Metal-binding</keyword>
<keyword evidence="8" id="KW-0411">Iron-sulfur</keyword>
<accession>A0A212RQE0</accession>
<dbReference type="AlphaFoldDB" id="A0A212RQE0"/>
<dbReference type="GO" id="GO:0051539">
    <property type="term" value="F:4 iron, 4 sulfur cluster binding"/>
    <property type="evidence" value="ECO:0007669"/>
    <property type="project" value="UniProtKB-KW"/>
</dbReference>
<evidence type="ECO:0000256" key="8">
    <source>
        <dbReference type="ARBA" id="ARBA00023014"/>
    </source>
</evidence>
<comment type="similarity">
    <text evidence="1">Belongs to the uracil-DNA glycosylase (UDG) superfamily. Type 4 (UDGa) family.</text>
</comment>
<dbReference type="GO" id="GO:0046872">
    <property type="term" value="F:metal ion binding"/>
    <property type="evidence" value="ECO:0007669"/>
    <property type="project" value="UniProtKB-KW"/>
</dbReference>
<dbReference type="InterPro" id="IPR051536">
    <property type="entry name" value="UDG_Type-4/5"/>
</dbReference>
<evidence type="ECO:0000256" key="2">
    <source>
        <dbReference type="ARBA" id="ARBA00019403"/>
    </source>
</evidence>
<dbReference type="InterPro" id="IPR005122">
    <property type="entry name" value="Uracil-DNA_glycosylase-like"/>
</dbReference>
<dbReference type="OrthoDB" id="5290748at2"/>
<organism evidence="11 12">
    <name type="scientific">Rhodoblastus acidophilus</name>
    <name type="common">Rhodopseudomonas acidophila</name>
    <dbReference type="NCBI Taxonomy" id="1074"/>
    <lineage>
        <taxon>Bacteria</taxon>
        <taxon>Pseudomonadati</taxon>
        <taxon>Pseudomonadota</taxon>
        <taxon>Alphaproteobacteria</taxon>
        <taxon>Hyphomicrobiales</taxon>
        <taxon>Rhodoblastaceae</taxon>
        <taxon>Rhodoblastus</taxon>
    </lineage>
</organism>
<reference evidence="12" key="1">
    <citation type="submission" date="2017-06" db="EMBL/GenBank/DDBJ databases">
        <authorList>
            <person name="Varghese N."/>
            <person name="Submissions S."/>
        </authorList>
    </citation>
    <scope>NUCLEOTIDE SEQUENCE [LARGE SCALE GENOMIC DNA]</scope>
    <source>
        <strain evidence="12">DSM 137</strain>
    </source>
</reference>
<dbReference type="InterPro" id="IPR005273">
    <property type="entry name" value="Ura-DNA_glyco_family4"/>
</dbReference>
<dbReference type="SMART" id="SM00986">
    <property type="entry name" value="UDG"/>
    <property type="match status" value="1"/>
</dbReference>
<dbReference type="PANTHER" id="PTHR33693">
    <property type="entry name" value="TYPE-5 URACIL-DNA GLYCOSYLASE"/>
    <property type="match status" value="1"/>
</dbReference>
<evidence type="ECO:0000256" key="1">
    <source>
        <dbReference type="ARBA" id="ARBA00006521"/>
    </source>
</evidence>
<keyword evidence="5" id="KW-0227">DNA damage</keyword>
<dbReference type="GO" id="GO:0097506">
    <property type="term" value="F:deaminated base DNA N-glycosylase activity"/>
    <property type="evidence" value="ECO:0007669"/>
    <property type="project" value="UniProtKB-ARBA"/>
</dbReference>
<dbReference type="RefSeq" id="WP_088521123.1">
    <property type="nucleotide sequence ID" value="NZ_FYDG01000006.1"/>
</dbReference>
<evidence type="ECO:0000256" key="4">
    <source>
        <dbReference type="ARBA" id="ARBA00022723"/>
    </source>
</evidence>
<keyword evidence="6" id="KW-0378">Hydrolase</keyword>
<evidence type="ECO:0000256" key="3">
    <source>
        <dbReference type="ARBA" id="ARBA00022485"/>
    </source>
</evidence>
<dbReference type="Proteomes" id="UP000198418">
    <property type="component" value="Unassembled WGS sequence"/>
</dbReference>
<dbReference type="EMBL" id="FYDG01000006">
    <property type="protein sequence ID" value="SNB74678.1"/>
    <property type="molecule type" value="Genomic_DNA"/>
</dbReference>
<sequence>MTLFEPDPTSLEELNAKGAELGSFVSGGVRAVFGEGPLHAPIAFVGEQPGDREDLVGRPFVGPAGQLLDRALAEAGIDRSVCYLTNAVKHFKFVPRGRIRLHQSPLASEVKHYRWWLESELRIVAPGLVAALGATALLALTGRAGGVAKLRGPQTFDERLGYVTTHPSAILRASEQRRQLDYQAFVADMRAIRQRAGL</sequence>
<feature type="domain" description="Uracil-DNA glycosylase-like" evidence="10">
    <location>
        <begin position="33"/>
        <end position="190"/>
    </location>
</feature>
<gene>
    <name evidence="11" type="ORF">SAMN06265338_106110</name>
</gene>
<evidence type="ECO:0000313" key="11">
    <source>
        <dbReference type="EMBL" id="SNB74678.1"/>
    </source>
</evidence>
<protein>
    <recommendedName>
        <fullName evidence="2">Type-4 uracil-DNA glycosylase</fullName>
    </recommendedName>
</protein>
<proteinExistence type="inferred from homology"/>
<dbReference type="InterPro" id="IPR036895">
    <property type="entry name" value="Uracil-DNA_glycosylase-like_sf"/>
</dbReference>
<evidence type="ECO:0000256" key="7">
    <source>
        <dbReference type="ARBA" id="ARBA00023004"/>
    </source>
</evidence>
<evidence type="ECO:0000256" key="6">
    <source>
        <dbReference type="ARBA" id="ARBA00022801"/>
    </source>
</evidence>
<evidence type="ECO:0000259" key="10">
    <source>
        <dbReference type="SMART" id="SM00986"/>
    </source>
</evidence>
<keyword evidence="7" id="KW-0408">Iron</keyword>
<dbReference type="GO" id="GO:0006281">
    <property type="term" value="P:DNA repair"/>
    <property type="evidence" value="ECO:0007669"/>
    <property type="project" value="UniProtKB-KW"/>
</dbReference>
<dbReference type="Gene3D" id="3.40.470.10">
    <property type="entry name" value="Uracil-DNA glycosylase-like domain"/>
    <property type="match status" value="1"/>
</dbReference>
<name>A0A212RQE0_RHOAC</name>
<evidence type="ECO:0000256" key="9">
    <source>
        <dbReference type="ARBA" id="ARBA00023204"/>
    </source>
</evidence>
<keyword evidence="9" id="KW-0234">DNA repair</keyword>
<keyword evidence="12" id="KW-1185">Reference proteome</keyword>